<dbReference type="EMBL" id="MECQ01000001">
    <property type="protein sequence ID" value="ODV57337.1"/>
    <property type="molecule type" value="Genomic_DNA"/>
</dbReference>
<dbReference type="GO" id="GO:0050661">
    <property type="term" value="F:NADP binding"/>
    <property type="evidence" value="ECO:0007669"/>
    <property type="project" value="InterPro"/>
</dbReference>
<name>A0A1E4RA38_9BACI</name>
<dbReference type="OrthoDB" id="9778740at2"/>
<keyword evidence="4" id="KW-0274">FAD</keyword>
<dbReference type="InterPro" id="IPR036188">
    <property type="entry name" value="FAD/NAD-bd_sf"/>
</dbReference>
<protein>
    <submittedName>
        <fullName evidence="8">Cyclohexanone monooxygenase</fullName>
    </submittedName>
</protein>
<keyword evidence="3" id="KW-0285">Flavoprotein</keyword>
<proteinExistence type="inferred from homology"/>
<evidence type="ECO:0000256" key="5">
    <source>
        <dbReference type="ARBA" id="ARBA00022857"/>
    </source>
</evidence>
<dbReference type="InterPro" id="IPR020946">
    <property type="entry name" value="Flavin_mOase-like"/>
</dbReference>
<accession>A0A1E4RA38</accession>
<dbReference type="Proteomes" id="UP000094784">
    <property type="component" value="Unassembled WGS sequence"/>
</dbReference>
<evidence type="ECO:0000256" key="7">
    <source>
        <dbReference type="ARBA" id="ARBA00023033"/>
    </source>
</evidence>
<dbReference type="GO" id="GO:0004499">
    <property type="term" value="F:N,N-dimethylaniline monooxygenase activity"/>
    <property type="evidence" value="ECO:0007669"/>
    <property type="project" value="InterPro"/>
</dbReference>
<gene>
    <name evidence="8" type="ORF">BG258_16170</name>
</gene>
<dbReference type="AlphaFoldDB" id="A0A1E4RA38"/>
<evidence type="ECO:0000256" key="1">
    <source>
        <dbReference type="ARBA" id="ARBA00001974"/>
    </source>
</evidence>
<evidence type="ECO:0000313" key="8">
    <source>
        <dbReference type="EMBL" id="ODV57337.1"/>
    </source>
</evidence>
<organism evidence="8 9">
    <name type="scientific">Lysinibacillus fusiformis</name>
    <dbReference type="NCBI Taxonomy" id="28031"/>
    <lineage>
        <taxon>Bacteria</taxon>
        <taxon>Bacillati</taxon>
        <taxon>Bacillota</taxon>
        <taxon>Bacilli</taxon>
        <taxon>Bacillales</taxon>
        <taxon>Bacillaceae</taxon>
        <taxon>Lysinibacillus</taxon>
    </lineage>
</organism>
<evidence type="ECO:0000256" key="2">
    <source>
        <dbReference type="ARBA" id="ARBA00010139"/>
    </source>
</evidence>
<dbReference type="Pfam" id="PF00743">
    <property type="entry name" value="FMO-like"/>
    <property type="match status" value="1"/>
</dbReference>
<evidence type="ECO:0000256" key="6">
    <source>
        <dbReference type="ARBA" id="ARBA00023002"/>
    </source>
</evidence>
<dbReference type="GO" id="GO:0050660">
    <property type="term" value="F:flavin adenine dinucleotide binding"/>
    <property type="evidence" value="ECO:0007669"/>
    <property type="project" value="InterPro"/>
</dbReference>
<evidence type="ECO:0000256" key="3">
    <source>
        <dbReference type="ARBA" id="ARBA00022630"/>
    </source>
</evidence>
<sequence>MRGNDVKNQPVKEVDAVILGAGFAGLYMLHQLKSKGFSTIVYETGDGVGGVWYWNRYPGARCDIESIYYNYTFSKELYEEWTWTSRFPEQEEILRYLNYVADRLKLRANIQFNTRVKAAHFDEEQNKWLVYLNDGHQVLAKYFITGIGCLSAANVPKFQGLDQFSGEWYHTGHWPHEKVDFTGKRVGIIGTGSSGIQAIPVIAKEAKHLTVFQRTPQYIIPARNHLYDEGFIRETKGNFENLKHAMRNSVSGTPFAYNHPSAIEDSDHHRQEVFEEAWAQGGFAFASTYKDLLTNEQSNEKAAAFIRSKIRETVQNPIVAEKLCPKYMYGTKRQVLDSDYFETYNRDNVLLVDVKESPILEITETGIQTATDHFELDMIIFATGYDGMTGPLFKIDIRGRNGVTLKEKWENGAAVQTYLGLATACFPNLFMITGPESPSVLVNMPIAIEQHVEWIAQCIDYLREHDFDVMETNAEAEQAWSKHCREIANETLYVKGDSWYTGANIAGKPRSFLIYLGGFNYYTKRCQEVAQNNYEGFQLLKLKSIS</sequence>
<evidence type="ECO:0000313" key="9">
    <source>
        <dbReference type="Proteomes" id="UP000094784"/>
    </source>
</evidence>
<dbReference type="SUPFAM" id="SSF51905">
    <property type="entry name" value="FAD/NAD(P)-binding domain"/>
    <property type="match status" value="3"/>
</dbReference>
<reference evidence="8 9" key="1">
    <citation type="submission" date="2016-09" db="EMBL/GenBank/DDBJ databases">
        <title>Draft genome sequence of the soil isolate, Lysinibacillus fusiformis M5, a potential hypoxanthine producer.</title>
        <authorList>
            <person name="Gallegos-Monterrosa R."/>
            <person name="Maroti G."/>
            <person name="Balint B."/>
            <person name="Kovacs A.T."/>
        </authorList>
    </citation>
    <scope>NUCLEOTIDE SEQUENCE [LARGE SCALE GENOMIC DNA]</scope>
    <source>
        <strain evidence="8 9">M5</strain>
    </source>
</reference>
<comment type="cofactor">
    <cofactor evidence="1">
        <name>FAD</name>
        <dbReference type="ChEBI" id="CHEBI:57692"/>
    </cofactor>
</comment>
<dbReference type="InterPro" id="IPR050775">
    <property type="entry name" value="FAD-binding_Monooxygenases"/>
</dbReference>
<keyword evidence="6" id="KW-0560">Oxidoreductase</keyword>
<dbReference type="Gene3D" id="3.50.50.60">
    <property type="entry name" value="FAD/NAD(P)-binding domain"/>
    <property type="match status" value="2"/>
</dbReference>
<dbReference type="PANTHER" id="PTHR43098">
    <property type="entry name" value="L-ORNITHINE N(5)-MONOOXYGENASE-RELATED"/>
    <property type="match status" value="1"/>
</dbReference>
<keyword evidence="7 8" id="KW-0503">Monooxygenase</keyword>
<comment type="similarity">
    <text evidence="2">Belongs to the FAD-binding monooxygenase family.</text>
</comment>
<evidence type="ECO:0000256" key="4">
    <source>
        <dbReference type="ARBA" id="ARBA00022827"/>
    </source>
</evidence>
<keyword evidence="5" id="KW-0521">NADP</keyword>
<dbReference type="PANTHER" id="PTHR43098:SF3">
    <property type="entry name" value="L-ORNITHINE N(5)-MONOOXYGENASE-RELATED"/>
    <property type="match status" value="1"/>
</dbReference>
<comment type="caution">
    <text evidence="8">The sequence shown here is derived from an EMBL/GenBank/DDBJ whole genome shotgun (WGS) entry which is preliminary data.</text>
</comment>